<dbReference type="EMBL" id="HG740252">
    <property type="protein sequence ID" value="CDP20404.1"/>
    <property type="molecule type" value="Genomic_DNA"/>
</dbReference>
<keyword evidence="1" id="KW-0812">Transmembrane</keyword>
<dbReference type="AlphaFoldDB" id="A0A068VIJ9"/>
<keyword evidence="3" id="KW-1185">Reference proteome</keyword>
<protein>
    <submittedName>
        <fullName evidence="2">DH200=94 genomic scaffold, scaffold_1168</fullName>
    </submittedName>
</protein>
<sequence>MPLCKILLLRNIKLGYFQNCRGYYMWPQCHFSISSSNSLTGLTFLPFSISLSNIAESYFCFLFSIFSSIFLLCFCLGSEFSHHKSGFHRRKEERSFFWILCSKTKMSLACLVCHGVESPSQSFRSYSVSSSDNDGRCAAITSYMTRKTILSHARTNHSVASSKVTPQPTVPSNVVTGPPRLVRSHAVRRDLVRDWNFDEVILEH</sequence>
<feature type="transmembrane region" description="Helical" evidence="1">
    <location>
        <begin position="61"/>
        <end position="81"/>
    </location>
</feature>
<gene>
    <name evidence="2" type="ORF">GSCOC_T00001402001</name>
</gene>
<name>A0A068VIJ9_COFCA</name>
<dbReference type="OrthoDB" id="1922963at2759"/>
<keyword evidence="1" id="KW-0472">Membrane</keyword>
<dbReference type="Proteomes" id="UP000295252">
    <property type="component" value="Unassembled WGS sequence"/>
</dbReference>
<dbReference type="PANTHER" id="PTHR36002">
    <property type="entry name" value="PYRD"/>
    <property type="match status" value="1"/>
</dbReference>
<dbReference type="STRING" id="49390.A0A068VIJ9"/>
<dbReference type="Gramene" id="CDP20404">
    <property type="protein sequence ID" value="CDP20404"/>
    <property type="gene ID" value="GSCOC_T00001402001"/>
</dbReference>
<organism evidence="2 3">
    <name type="scientific">Coffea canephora</name>
    <name type="common">Robusta coffee</name>
    <dbReference type="NCBI Taxonomy" id="49390"/>
    <lineage>
        <taxon>Eukaryota</taxon>
        <taxon>Viridiplantae</taxon>
        <taxon>Streptophyta</taxon>
        <taxon>Embryophyta</taxon>
        <taxon>Tracheophyta</taxon>
        <taxon>Spermatophyta</taxon>
        <taxon>Magnoliopsida</taxon>
        <taxon>eudicotyledons</taxon>
        <taxon>Gunneridae</taxon>
        <taxon>Pentapetalae</taxon>
        <taxon>asterids</taxon>
        <taxon>lamiids</taxon>
        <taxon>Gentianales</taxon>
        <taxon>Rubiaceae</taxon>
        <taxon>Ixoroideae</taxon>
        <taxon>Gardenieae complex</taxon>
        <taxon>Bertiereae - Coffeeae clade</taxon>
        <taxon>Coffeeae</taxon>
        <taxon>Coffea</taxon>
    </lineage>
</organism>
<keyword evidence="1" id="KW-1133">Transmembrane helix</keyword>
<dbReference type="InParanoid" id="A0A068VIJ9"/>
<accession>A0A068VIJ9</accession>
<evidence type="ECO:0000313" key="2">
    <source>
        <dbReference type="EMBL" id="CDP20404.1"/>
    </source>
</evidence>
<reference evidence="3" key="1">
    <citation type="journal article" date="2014" name="Science">
        <title>The coffee genome provides insight into the convergent evolution of caffeine biosynthesis.</title>
        <authorList>
            <person name="Denoeud F."/>
            <person name="Carretero-Paulet L."/>
            <person name="Dereeper A."/>
            <person name="Droc G."/>
            <person name="Guyot R."/>
            <person name="Pietrella M."/>
            <person name="Zheng C."/>
            <person name="Alberti A."/>
            <person name="Anthony F."/>
            <person name="Aprea G."/>
            <person name="Aury J.M."/>
            <person name="Bento P."/>
            <person name="Bernard M."/>
            <person name="Bocs S."/>
            <person name="Campa C."/>
            <person name="Cenci A."/>
            <person name="Combes M.C."/>
            <person name="Crouzillat D."/>
            <person name="Da Silva C."/>
            <person name="Daddiego L."/>
            <person name="De Bellis F."/>
            <person name="Dussert S."/>
            <person name="Garsmeur O."/>
            <person name="Gayraud T."/>
            <person name="Guignon V."/>
            <person name="Jahn K."/>
            <person name="Jamilloux V."/>
            <person name="Joet T."/>
            <person name="Labadie K."/>
            <person name="Lan T."/>
            <person name="Leclercq J."/>
            <person name="Lepelley M."/>
            <person name="Leroy T."/>
            <person name="Li L.T."/>
            <person name="Librado P."/>
            <person name="Lopez L."/>
            <person name="Munoz A."/>
            <person name="Noel B."/>
            <person name="Pallavicini A."/>
            <person name="Perrotta G."/>
            <person name="Poncet V."/>
            <person name="Pot D."/>
            <person name="Priyono X."/>
            <person name="Rigoreau M."/>
            <person name="Rouard M."/>
            <person name="Rozas J."/>
            <person name="Tranchant-Dubreuil C."/>
            <person name="VanBuren R."/>
            <person name="Zhang Q."/>
            <person name="Andrade A.C."/>
            <person name="Argout X."/>
            <person name="Bertrand B."/>
            <person name="de Kochko A."/>
            <person name="Graziosi G."/>
            <person name="Henry R.J."/>
            <person name="Jayarama X."/>
            <person name="Ming R."/>
            <person name="Nagai C."/>
            <person name="Rounsley S."/>
            <person name="Sankoff D."/>
            <person name="Giuliano G."/>
            <person name="Albert V.A."/>
            <person name="Wincker P."/>
            <person name="Lashermes P."/>
        </authorList>
    </citation>
    <scope>NUCLEOTIDE SEQUENCE [LARGE SCALE GENOMIC DNA]</scope>
    <source>
        <strain evidence="3">cv. DH200-94</strain>
    </source>
</reference>
<evidence type="ECO:0000313" key="3">
    <source>
        <dbReference type="Proteomes" id="UP000295252"/>
    </source>
</evidence>
<evidence type="ECO:0000256" key="1">
    <source>
        <dbReference type="SAM" id="Phobius"/>
    </source>
</evidence>
<proteinExistence type="predicted"/>
<dbReference type="PANTHER" id="PTHR36002:SF1">
    <property type="entry name" value="PYRD"/>
    <property type="match status" value="1"/>
</dbReference>